<keyword evidence="3" id="KW-0274">FAD</keyword>
<keyword evidence="4 6" id="KW-0560">Oxidoreductase</keyword>
<name>A0A160V7V4_9ZZZZ</name>
<reference evidence="6" key="1">
    <citation type="submission" date="2015-10" db="EMBL/GenBank/DDBJ databases">
        <authorList>
            <person name="Gilbert D.G."/>
        </authorList>
    </citation>
    <scope>NUCLEOTIDE SEQUENCE</scope>
</reference>
<dbReference type="GO" id="GO:0019154">
    <property type="term" value="F:glycolate dehydrogenase activity"/>
    <property type="evidence" value="ECO:0007669"/>
    <property type="project" value="UniProtKB-EC"/>
</dbReference>
<dbReference type="PROSITE" id="PS51387">
    <property type="entry name" value="FAD_PCMH"/>
    <property type="match status" value="1"/>
</dbReference>
<dbReference type="InterPro" id="IPR016166">
    <property type="entry name" value="FAD-bd_PCMH"/>
</dbReference>
<dbReference type="InterPro" id="IPR016171">
    <property type="entry name" value="Vanillyl_alc_oxidase_C-sub2"/>
</dbReference>
<dbReference type="InterPro" id="IPR016169">
    <property type="entry name" value="FAD-bd_PCMH_sub2"/>
</dbReference>
<organism evidence="6">
    <name type="scientific">hydrothermal vent metagenome</name>
    <dbReference type="NCBI Taxonomy" id="652676"/>
    <lineage>
        <taxon>unclassified sequences</taxon>
        <taxon>metagenomes</taxon>
        <taxon>ecological metagenomes</taxon>
    </lineage>
</organism>
<evidence type="ECO:0000256" key="3">
    <source>
        <dbReference type="ARBA" id="ARBA00022827"/>
    </source>
</evidence>
<dbReference type="InterPro" id="IPR016164">
    <property type="entry name" value="FAD-linked_Oxase-like_C"/>
</dbReference>
<dbReference type="EMBL" id="FAXA01000153">
    <property type="protein sequence ID" value="CUV01962.1"/>
    <property type="molecule type" value="Genomic_DNA"/>
</dbReference>
<dbReference type="InterPro" id="IPR004113">
    <property type="entry name" value="FAD-bd_oxidored_4_C"/>
</dbReference>
<keyword evidence="2" id="KW-0285">Flavoprotein</keyword>
<dbReference type="InterPro" id="IPR036318">
    <property type="entry name" value="FAD-bd_PCMH-like_sf"/>
</dbReference>
<dbReference type="Gene3D" id="3.30.465.10">
    <property type="match status" value="1"/>
</dbReference>
<evidence type="ECO:0000313" key="6">
    <source>
        <dbReference type="EMBL" id="CUV01962.1"/>
    </source>
</evidence>
<evidence type="ECO:0000256" key="2">
    <source>
        <dbReference type="ARBA" id="ARBA00022630"/>
    </source>
</evidence>
<dbReference type="AlphaFoldDB" id="A0A160V7V4"/>
<evidence type="ECO:0000259" key="5">
    <source>
        <dbReference type="PROSITE" id="PS51387"/>
    </source>
</evidence>
<feature type="domain" description="FAD-binding PCMH-type" evidence="5">
    <location>
        <begin position="27"/>
        <end position="206"/>
    </location>
</feature>
<dbReference type="PANTHER" id="PTHR11748:SF103">
    <property type="entry name" value="GLYCOLATE OXIDASE SUBUNIT GLCE"/>
    <property type="match status" value="1"/>
</dbReference>
<accession>A0A160V7V4</accession>
<evidence type="ECO:0000256" key="4">
    <source>
        <dbReference type="ARBA" id="ARBA00023002"/>
    </source>
</evidence>
<dbReference type="InterPro" id="IPR006094">
    <property type="entry name" value="Oxid_FAD_bind_N"/>
</dbReference>
<protein>
    <submittedName>
        <fullName evidence="6">Glycolate dehydrogenase, FAD-binding subunit GlcE</fullName>
        <ecNumber evidence="6">1.1.99.14</ecNumber>
    </submittedName>
</protein>
<dbReference type="Pfam" id="PF02913">
    <property type="entry name" value="FAD-oxidase_C"/>
    <property type="match status" value="2"/>
</dbReference>
<dbReference type="Gene3D" id="1.10.45.10">
    <property type="entry name" value="Vanillyl-alcohol Oxidase, Chain A, domain 4"/>
    <property type="match status" value="1"/>
</dbReference>
<dbReference type="GO" id="GO:0071949">
    <property type="term" value="F:FAD binding"/>
    <property type="evidence" value="ECO:0007669"/>
    <property type="project" value="InterPro"/>
</dbReference>
<dbReference type="SUPFAM" id="SSF56176">
    <property type="entry name" value="FAD-binding/transporter-associated domain-like"/>
    <property type="match status" value="1"/>
</dbReference>
<evidence type="ECO:0000256" key="1">
    <source>
        <dbReference type="ARBA" id="ARBA00001974"/>
    </source>
</evidence>
<sequence length="456" mass="47753">MESSLSDQLARLLGGNLVSSGDGHEIDGLTPQAVVRPVNRIQVSEVLSWASSEMVSILPRGGGTRIGLGNVPRKADVVLDLGALDRVLDYQPADMTATVESGVTLASLQEQLAPGGEFVPLEAALYERSTVGGILSVGAGGPLAYAFGLPREWLIGIGVLNTQGVATKAGGKVVKNVTGYDLNKLYTGSLGTLGVIVEASFKLLPIDAHSGALLASFPSLADSIAAGRKLIQSPAAPMGCHSVTSVVSRHLQDSVQAASQDLGLGEEETALTFAFFAGRAKATGRRLEEAAALLLAEGAKAVQRIEGPAARGLLRWITDVPIEISPNPDLVIKISVQPKSAARTSAECGEIMFSGEKPEQIVDPGFGSMRLFWPMPIAISASDADTTQPILDAVNQVRQVAHRYGGSAVVEQCPLPVKRQIDIWGDSPDSLAVMRGIKDRFDPSGILNPGRFLGGI</sequence>
<dbReference type="Pfam" id="PF01565">
    <property type="entry name" value="FAD_binding_4"/>
    <property type="match status" value="1"/>
</dbReference>
<dbReference type="EC" id="1.1.99.14" evidence="6"/>
<comment type="cofactor">
    <cofactor evidence="1">
        <name>FAD</name>
        <dbReference type="ChEBI" id="CHEBI:57692"/>
    </cofactor>
</comment>
<gene>
    <name evidence="6" type="ORF">MGWOODY_Clf1802</name>
</gene>
<dbReference type="SUPFAM" id="SSF55103">
    <property type="entry name" value="FAD-linked oxidases, C-terminal domain"/>
    <property type="match status" value="1"/>
</dbReference>
<dbReference type="PANTHER" id="PTHR11748">
    <property type="entry name" value="D-LACTATE DEHYDROGENASE"/>
    <property type="match status" value="1"/>
</dbReference>
<proteinExistence type="predicted"/>